<name>X1VRX4_9ZZZZ</name>
<evidence type="ECO:0000256" key="1">
    <source>
        <dbReference type="ARBA" id="ARBA00009869"/>
    </source>
</evidence>
<evidence type="ECO:0000313" key="4">
    <source>
        <dbReference type="EMBL" id="GAJ12345.1"/>
    </source>
</evidence>
<protein>
    <recommendedName>
        <fullName evidence="3">Aconitase A/isopropylmalate dehydratase small subunit swivel domain-containing protein</fullName>
    </recommendedName>
</protein>
<dbReference type="InterPro" id="IPR000573">
    <property type="entry name" value="AconitaseA/IPMdHydase_ssu_swvl"/>
</dbReference>
<sequence>GKAFKFGDSISTDHIIPGRLLHLRSNLPELAKHVFEDIDPAFAERVASGDFVVGGKNFGLGSSREHAPLVIKISGVSAVLVKSVARIFFRNAINVGLPVLICDTDMIDDGDKLEVNLKTGEISDLTNKVQLRFSKMPEVMLRILNEGGLIPYIKKYKNFDVRLMNGTYLLPSISAGIFKRKSGNSPSSCLRD</sequence>
<comment type="caution">
    <text evidence="4">The sequence shown here is derived from an EMBL/GenBank/DDBJ whole genome shotgun (WGS) entry which is preliminary data.</text>
</comment>
<feature type="domain" description="Aconitase A/isopropylmalate dehydratase small subunit swivel" evidence="3">
    <location>
        <begin position="52"/>
        <end position="97"/>
    </location>
</feature>
<dbReference type="GO" id="GO:0016836">
    <property type="term" value="F:hydro-lyase activity"/>
    <property type="evidence" value="ECO:0007669"/>
    <property type="project" value="InterPro"/>
</dbReference>
<dbReference type="EMBL" id="BARW01025781">
    <property type="protein sequence ID" value="GAJ12345.1"/>
    <property type="molecule type" value="Genomic_DNA"/>
</dbReference>
<dbReference type="Gene3D" id="3.20.19.10">
    <property type="entry name" value="Aconitase, domain 4"/>
    <property type="match status" value="1"/>
</dbReference>
<dbReference type="InterPro" id="IPR050075">
    <property type="entry name" value="LeuD"/>
</dbReference>
<dbReference type="HAMAP" id="MF_01032">
    <property type="entry name" value="LeuD_type2"/>
    <property type="match status" value="1"/>
</dbReference>
<dbReference type="Pfam" id="PF00694">
    <property type="entry name" value="Aconitase_C"/>
    <property type="match status" value="1"/>
</dbReference>
<reference evidence="4" key="1">
    <citation type="journal article" date="2014" name="Front. Microbiol.">
        <title>High frequency of phylogenetically diverse reductive dehalogenase-homologous genes in deep subseafloor sedimentary metagenomes.</title>
        <authorList>
            <person name="Kawai M."/>
            <person name="Futagami T."/>
            <person name="Toyoda A."/>
            <person name="Takaki Y."/>
            <person name="Nishi S."/>
            <person name="Hori S."/>
            <person name="Arai W."/>
            <person name="Tsubouchi T."/>
            <person name="Morono Y."/>
            <person name="Uchiyama I."/>
            <person name="Ito T."/>
            <person name="Fujiyama A."/>
            <person name="Inagaki F."/>
            <person name="Takami H."/>
        </authorList>
    </citation>
    <scope>NUCLEOTIDE SEQUENCE</scope>
    <source>
        <strain evidence="4">Expedition CK06-06</strain>
    </source>
</reference>
<dbReference type="NCBIfam" id="TIGR02087">
    <property type="entry name" value="LEUD_arch"/>
    <property type="match status" value="1"/>
</dbReference>
<dbReference type="PANTHER" id="PTHR43345">
    <property type="entry name" value="3-ISOPROPYLMALATE DEHYDRATASE SMALL SUBUNIT 2-RELATED-RELATED"/>
    <property type="match status" value="1"/>
</dbReference>
<dbReference type="InterPro" id="IPR011827">
    <property type="entry name" value="LeuD_type2/HacB/DmdB"/>
</dbReference>
<accession>X1VRX4</accession>
<feature type="non-terminal residue" evidence="4">
    <location>
        <position position="1"/>
    </location>
</feature>
<dbReference type="InterPro" id="IPR015928">
    <property type="entry name" value="Aconitase/3IPM_dehydase_swvl"/>
</dbReference>
<evidence type="ECO:0000256" key="2">
    <source>
        <dbReference type="ARBA" id="ARBA00023239"/>
    </source>
</evidence>
<dbReference type="AlphaFoldDB" id="X1VRX4"/>
<comment type="similarity">
    <text evidence="1">Belongs to the LeuD family. LeuD type 2 subfamily.</text>
</comment>
<keyword evidence="2" id="KW-0456">Lyase</keyword>
<dbReference type="PANTHER" id="PTHR43345:SF2">
    <property type="entry name" value="3-ISOPROPYLMALATE DEHYDRATASE SMALL SUBUNIT 1"/>
    <property type="match status" value="1"/>
</dbReference>
<dbReference type="SUPFAM" id="SSF52016">
    <property type="entry name" value="LeuD/IlvD-like"/>
    <property type="match status" value="1"/>
</dbReference>
<evidence type="ECO:0000259" key="3">
    <source>
        <dbReference type="Pfam" id="PF00694"/>
    </source>
</evidence>
<gene>
    <name evidence="4" type="ORF">S12H4_42175</name>
</gene>
<organism evidence="4">
    <name type="scientific">marine sediment metagenome</name>
    <dbReference type="NCBI Taxonomy" id="412755"/>
    <lineage>
        <taxon>unclassified sequences</taxon>
        <taxon>metagenomes</taxon>
        <taxon>ecological metagenomes</taxon>
    </lineage>
</organism>
<proteinExistence type="inferred from homology"/>